<feature type="compositionally biased region" description="Low complexity" evidence="1">
    <location>
        <begin position="493"/>
        <end position="505"/>
    </location>
</feature>
<reference evidence="2" key="2">
    <citation type="submission" date="2023-05" db="EMBL/GenBank/DDBJ databases">
        <authorList>
            <consortium name="Lawrence Berkeley National Laboratory"/>
            <person name="Steindorff A."/>
            <person name="Hensen N."/>
            <person name="Bonometti L."/>
            <person name="Westerberg I."/>
            <person name="Brannstrom I.O."/>
            <person name="Guillou S."/>
            <person name="Cros-Aarteil S."/>
            <person name="Calhoun S."/>
            <person name="Haridas S."/>
            <person name="Kuo A."/>
            <person name="Mondo S."/>
            <person name="Pangilinan J."/>
            <person name="Riley R."/>
            <person name="Labutti K."/>
            <person name="Andreopoulos B."/>
            <person name="Lipzen A."/>
            <person name="Chen C."/>
            <person name="Yanf M."/>
            <person name="Daum C."/>
            <person name="Ng V."/>
            <person name="Clum A."/>
            <person name="Ohm R."/>
            <person name="Martin F."/>
            <person name="Silar P."/>
            <person name="Natvig D."/>
            <person name="Lalanne C."/>
            <person name="Gautier V."/>
            <person name="Ament-Velasquez S.L."/>
            <person name="Kruys A."/>
            <person name="Hutchinson M.I."/>
            <person name="Powell A.J."/>
            <person name="Barry K."/>
            <person name="Miller A.N."/>
            <person name="Grigoriev I.V."/>
            <person name="Debuchy R."/>
            <person name="Gladieux P."/>
            <person name="Thoren M.H."/>
            <person name="Johannesson H."/>
        </authorList>
    </citation>
    <scope>NUCLEOTIDE SEQUENCE</scope>
    <source>
        <strain evidence="2">PSN309</strain>
    </source>
</reference>
<dbReference type="AlphaFoldDB" id="A0AAN6X1R6"/>
<protein>
    <submittedName>
        <fullName evidence="2">Uncharacterized protein</fullName>
    </submittedName>
</protein>
<keyword evidence="3" id="KW-1185">Reference proteome</keyword>
<organism evidence="2 3">
    <name type="scientific">Podospora australis</name>
    <dbReference type="NCBI Taxonomy" id="1536484"/>
    <lineage>
        <taxon>Eukaryota</taxon>
        <taxon>Fungi</taxon>
        <taxon>Dikarya</taxon>
        <taxon>Ascomycota</taxon>
        <taxon>Pezizomycotina</taxon>
        <taxon>Sordariomycetes</taxon>
        <taxon>Sordariomycetidae</taxon>
        <taxon>Sordariales</taxon>
        <taxon>Podosporaceae</taxon>
        <taxon>Podospora</taxon>
    </lineage>
</organism>
<evidence type="ECO:0000313" key="2">
    <source>
        <dbReference type="EMBL" id="KAK4191728.1"/>
    </source>
</evidence>
<accession>A0AAN6X1R6</accession>
<dbReference type="EMBL" id="MU864357">
    <property type="protein sequence ID" value="KAK4191728.1"/>
    <property type="molecule type" value="Genomic_DNA"/>
</dbReference>
<evidence type="ECO:0000256" key="1">
    <source>
        <dbReference type="SAM" id="MobiDB-lite"/>
    </source>
</evidence>
<gene>
    <name evidence="2" type="ORF">QBC35DRAFT_470408</name>
</gene>
<comment type="caution">
    <text evidence="2">The sequence shown here is derived from an EMBL/GenBank/DDBJ whole genome shotgun (WGS) entry which is preliminary data.</text>
</comment>
<name>A0AAN6X1R6_9PEZI</name>
<proteinExistence type="predicted"/>
<evidence type="ECO:0000313" key="3">
    <source>
        <dbReference type="Proteomes" id="UP001302126"/>
    </source>
</evidence>
<reference evidence="2" key="1">
    <citation type="journal article" date="2023" name="Mol. Phylogenet. Evol.">
        <title>Genome-scale phylogeny and comparative genomics of the fungal order Sordariales.</title>
        <authorList>
            <person name="Hensen N."/>
            <person name="Bonometti L."/>
            <person name="Westerberg I."/>
            <person name="Brannstrom I.O."/>
            <person name="Guillou S."/>
            <person name="Cros-Aarteil S."/>
            <person name="Calhoun S."/>
            <person name="Haridas S."/>
            <person name="Kuo A."/>
            <person name="Mondo S."/>
            <person name="Pangilinan J."/>
            <person name="Riley R."/>
            <person name="LaButti K."/>
            <person name="Andreopoulos B."/>
            <person name="Lipzen A."/>
            <person name="Chen C."/>
            <person name="Yan M."/>
            <person name="Daum C."/>
            <person name="Ng V."/>
            <person name="Clum A."/>
            <person name="Steindorff A."/>
            <person name="Ohm R.A."/>
            <person name="Martin F."/>
            <person name="Silar P."/>
            <person name="Natvig D.O."/>
            <person name="Lalanne C."/>
            <person name="Gautier V."/>
            <person name="Ament-Velasquez S.L."/>
            <person name="Kruys A."/>
            <person name="Hutchinson M.I."/>
            <person name="Powell A.J."/>
            <person name="Barry K."/>
            <person name="Miller A.N."/>
            <person name="Grigoriev I.V."/>
            <person name="Debuchy R."/>
            <person name="Gladieux P."/>
            <person name="Hiltunen Thoren M."/>
            <person name="Johannesson H."/>
        </authorList>
    </citation>
    <scope>NUCLEOTIDE SEQUENCE</scope>
    <source>
        <strain evidence="2">PSN309</strain>
    </source>
</reference>
<sequence length="583" mass="64703">MCIQEYLHYQCGHRSLLNVLRPCPATTARHNFPVCSQQPPKTWIAETMCAGCERELHSRWVLIREWEHRWLHERGACGCEVQFQGLLYMPRIIGGTTAGGSGSEARFSSSSQKPGGGGVEGLFDSGKGKGKARAIATVDVTRGGDGPVPPLYSETITPDGQSHVQIRLSSLMAAEWIADHRKLHEAEKCRCPVDFPRLRPPPDDLTEADRETLSWWRELVAEREGSAPAESAMRTKDENAETAQRIKQINEIFGSFDTPKGTKETKPIMRLPRPSASLPAPAIPHGPANPLYRHYNSADEYLPRTHTSRRTRPATTHHQSQARDFVLTNHHPSSLGEDMWRLQDFTPEPLTHGPPPHQHPYQQRTAHFVPAAEAITIPSPSPSSEPAFPEYATFRTYTNAIPFGACPWEPCSRRIRGLHGAIDRGPGPFRSPGFNYDADALDSSPDLPICGLPIGAGPDGYAQHLPPWEQCPLYLAADPNPSGGEASSKHHQQQQPTTPSPSRSRNSGEPSSVEKQWEIYPLPTSSPPATAEEEGPLIQEWEIYPRPEPHHRRHNSSIGFLSPHQYEDGEGGEELRRRKSASN</sequence>
<feature type="region of interest" description="Disordered" evidence="1">
    <location>
        <begin position="99"/>
        <end position="127"/>
    </location>
</feature>
<feature type="region of interest" description="Disordered" evidence="1">
    <location>
        <begin position="473"/>
        <end position="583"/>
    </location>
</feature>
<dbReference type="Proteomes" id="UP001302126">
    <property type="component" value="Unassembled WGS sequence"/>
</dbReference>